<evidence type="ECO:0000256" key="1">
    <source>
        <dbReference type="SAM" id="MobiDB-lite"/>
    </source>
</evidence>
<feature type="compositionally biased region" description="Low complexity" evidence="1">
    <location>
        <begin position="270"/>
        <end position="281"/>
    </location>
</feature>
<reference evidence="4 5" key="1">
    <citation type="submission" date="2024-06" db="EMBL/GenBank/DDBJ databases">
        <title>The Natural Products Discovery Center: Release of the First 8490 Sequenced Strains for Exploring Actinobacteria Biosynthetic Diversity.</title>
        <authorList>
            <person name="Kalkreuter E."/>
            <person name="Kautsar S.A."/>
            <person name="Yang D."/>
            <person name="Bader C.D."/>
            <person name="Teijaro C.N."/>
            <person name="Fluegel L."/>
            <person name="Davis C.M."/>
            <person name="Simpson J.R."/>
            <person name="Lauterbach L."/>
            <person name="Steele A.D."/>
            <person name="Gui C."/>
            <person name="Meng S."/>
            <person name="Li G."/>
            <person name="Viehrig K."/>
            <person name="Ye F."/>
            <person name="Su P."/>
            <person name="Kiefer A.F."/>
            <person name="Nichols A."/>
            <person name="Cepeda A.J."/>
            <person name="Yan W."/>
            <person name="Fan B."/>
            <person name="Jiang Y."/>
            <person name="Adhikari A."/>
            <person name="Zheng C.-J."/>
            <person name="Schuster L."/>
            <person name="Cowan T.M."/>
            <person name="Smanski M.J."/>
            <person name="Chevrette M.G."/>
            <person name="De Carvalho L.P.S."/>
            <person name="Shen B."/>
        </authorList>
    </citation>
    <scope>NUCLEOTIDE SEQUENCE [LARGE SCALE GENOMIC DNA]</scope>
    <source>
        <strain evidence="4 5">NPDC019583</strain>
    </source>
</reference>
<organism evidence="4 5">
    <name type="scientific">Streptomyces olindensis</name>
    <dbReference type="NCBI Taxonomy" id="358823"/>
    <lineage>
        <taxon>Bacteria</taxon>
        <taxon>Bacillati</taxon>
        <taxon>Actinomycetota</taxon>
        <taxon>Actinomycetes</taxon>
        <taxon>Kitasatosporales</taxon>
        <taxon>Streptomycetaceae</taxon>
        <taxon>Streptomyces</taxon>
    </lineage>
</organism>
<keyword evidence="2" id="KW-1133">Transmembrane helix</keyword>
<evidence type="ECO:0000259" key="3">
    <source>
        <dbReference type="Pfam" id="PF00656"/>
    </source>
</evidence>
<feature type="compositionally biased region" description="Low complexity" evidence="1">
    <location>
        <begin position="293"/>
        <end position="304"/>
    </location>
</feature>
<feature type="compositionally biased region" description="Low complexity" evidence="1">
    <location>
        <begin position="401"/>
        <end position="433"/>
    </location>
</feature>
<dbReference type="RefSeq" id="WP_359785925.1">
    <property type="nucleotide sequence ID" value="NZ_JBEYBN010000006.1"/>
</dbReference>
<sequence length="580" mass="61349">MGRYKALLIGAGAYETRGVWALPFVGDDLARLASALRGKGFDTVEVYTRETHGKPISANFVKGQVGGFVKRARAGDTLVIALSGHGVHHRGRSYLVPEDIHEDTHPFASGCVAIDWEAELDNSPAEHVVFLIDACREGIEQDSMGRTGVTNWGQDKVGASLRRKVAKVYGCTRGEYALFVRPEETPVDPVPGIPSGASFSLFSRAVTDVIAAQPATAALDLAAFEDAVQDRVDLLHRAYRKSGQPQTVRVVTDIKKHEFRFLPLLLRCPPASRPSRTAPSAGPGPGRAPRYDGAVMGVGAPAPATTLQSGQAPPVRAVPDGPRESSGDVTVGRKERQKEFERTRKELRKQSKRLDRRYKRIMGPRVAWGRVALVVGTACLLVGGLGYGLWASYEPGGGRTGPTAGESSTAGASPSATAKGRRTAATPPAGATPDVGGQAVNTPAVMELPRCTATGSAGPATARLVSQRNSYSGSQDPVLRLTVTSTSKCRINVTPRSVRLTVEAAGEQTVWDSGSCAAGASDRWIVVAPGAPATLTYRWDRRRLTSCTAAGTAPTGTYLATGTLTALSSLRAQTSFVLSD</sequence>
<keyword evidence="2" id="KW-0472">Membrane</keyword>
<proteinExistence type="predicted"/>
<keyword evidence="5" id="KW-1185">Reference proteome</keyword>
<evidence type="ECO:0000313" key="4">
    <source>
        <dbReference type="EMBL" id="MEU2266009.1"/>
    </source>
</evidence>
<accession>A0ABV2XPT5</accession>
<dbReference type="SUPFAM" id="SSF52129">
    <property type="entry name" value="Caspase-like"/>
    <property type="match status" value="1"/>
</dbReference>
<dbReference type="PANTHER" id="PTHR22576:SF37">
    <property type="entry name" value="MUCOSA-ASSOCIATED LYMPHOID TISSUE LYMPHOMA TRANSLOCATION PROTEIN 1"/>
    <property type="match status" value="1"/>
</dbReference>
<name>A0ABV2XPT5_9ACTN</name>
<dbReference type="InterPro" id="IPR011600">
    <property type="entry name" value="Pept_C14_caspase"/>
</dbReference>
<feature type="region of interest" description="Disordered" evidence="1">
    <location>
        <begin position="398"/>
        <end position="437"/>
    </location>
</feature>
<dbReference type="Proteomes" id="UP001550603">
    <property type="component" value="Unassembled WGS sequence"/>
</dbReference>
<evidence type="ECO:0000313" key="5">
    <source>
        <dbReference type="Proteomes" id="UP001550603"/>
    </source>
</evidence>
<dbReference type="InterPro" id="IPR052039">
    <property type="entry name" value="Caspase-related_regulators"/>
</dbReference>
<dbReference type="EMBL" id="JBEYBN010000006">
    <property type="protein sequence ID" value="MEU2266009.1"/>
    <property type="molecule type" value="Genomic_DNA"/>
</dbReference>
<feature type="transmembrane region" description="Helical" evidence="2">
    <location>
        <begin position="367"/>
        <end position="390"/>
    </location>
</feature>
<keyword evidence="2" id="KW-0812">Transmembrane</keyword>
<dbReference type="Gene3D" id="3.40.50.1460">
    <property type="match status" value="1"/>
</dbReference>
<gene>
    <name evidence="4" type="ORF">ABZ568_06095</name>
</gene>
<dbReference type="PANTHER" id="PTHR22576">
    <property type="entry name" value="MUCOSA ASSOCIATED LYMPHOID TISSUE LYMPHOMA TRANSLOCATION PROTEIN 1/PARACASPASE"/>
    <property type="match status" value="1"/>
</dbReference>
<feature type="domain" description="Peptidase C14 caspase" evidence="3">
    <location>
        <begin position="5"/>
        <end position="248"/>
    </location>
</feature>
<dbReference type="InterPro" id="IPR029030">
    <property type="entry name" value="Caspase-like_dom_sf"/>
</dbReference>
<protein>
    <submittedName>
        <fullName evidence="4">Caspase family protein</fullName>
    </submittedName>
</protein>
<feature type="compositionally biased region" description="Basic and acidic residues" evidence="1">
    <location>
        <begin position="321"/>
        <end position="348"/>
    </location>
</feature>
<dbReference type="Pfam" id="PF00656">
    <property type="entry name" value="Peptidase_C14"/>
    <property type="match status" value="1"/>
</dbReference>
<feature type="region of interest" description="Disordered" evidence="1">
    <location>
        <begin position="270"/>
        <end position="348"/>
    </location>
</feature>
<evidence type="ECO:0000256" key="2">
    <source>
        <dbReference type="SAM" id="Phobius"/>
    </source>
</evidence>
<comment type="caution">
    <text evidence="4">The sequence shown here is derived from an EMBL/GenBank/DDBJ whole genome shotgun (WGS) entry which is preliminary data.</text>
</comment>